<dbReference type="GO" id="GO:0047974">
    <property type="term" value="F:guanosine deaminase activity"/>
    <property type="evidence" value="ECO:0007669"/>
    <property type="project" value="TreeGrafter"/>
</dbReference>
<dbReference type="PANTHER" id="PTHR11079">
    <property type="entry name" value="CYTOSINE DEAMINASE FAMILY MEMBER"/>
    <property type="match status" value="1"/>
</dbReference>
<keyword evidence="7" id="KW-1185">Reference proteome</keyword>
<dbReference type="RefSeq" id="WP_144068469.1">
    <property type="nucleotide sequence ID" value="NZ_CP041636.1"/>
</dbReference>
<organism evidence="6 7">
    <name type="scientific">Ferrovibrio terrae</name>
    <dbReference type="NCBI Taxonomy" id="2594003"/>
    <lineage>
        <taxon>Bacteria</taxon>
        <taxon>Pseudomonadati</taxon>
        <taxon>Pseudomonadota</taxon>
        <taxon>Alphaproteobacteria</taxon>
        <taxon>Rhodospirillales</taxon>
        <taxon>Rhodospirillaceae</taxon>
        <taxon>Ferrovibrio</taxon>
    </lineage>
</organism>
<dbReference type="Proteomes" id="UP000317496">
    <property type="component" value="Chromosome"/>
</dbReference>
<name>A0A516H140_9PROT</name>
<keyword evidence="4" id="KW-0862">Zinc</keyword>
<dbReference type="Pfam" id="PF00383">
    <property type="entry name" value="dCMP_cyt_deam_1"/>
    <property type="match status" value="1"/>
</dbReference>
<reference evidence="6 7" key="1">
    <citation type="submission" date="2019-07" db="EMBL/GenBank/DDBJ databases">
        <title>Genome sequencing for Ferrovibrio sp. K5.</title>
        <authorList>
            <person name="Park S.-J."/>
        </authorList>
    </citation>
    <scope>NUCLEOTIDE SEQUENCE [LARGE SCALE GENOMIC DNA]</scope>
    <source>
        <strain evidence="6 7">K5</strain>
    </source>
</reference>
<evidence type="ECO:0000313" key="7">
    <source>
        <dbReference type="Proteomes" id="UP000317496"/>
    </source>
</evidence>
<protein>
    <submittedName>
        <fullName evidence="6">Nucleoside deaminase</fullName>
    </submittedName>
</protein>
<dbReference type="AlphaFoldDB" id="A0A516H140"/>
<evidence type="ECO:0000313" key="6">
    <source>
        <dbReference type="EMBL" id="QDO97488.1"/>
    </source>
</evidence>
<dbReference type="GO" id="GO:0006152">
    <property type="term" value="P:purine nucleoside catabolic process"/>
    <property type="evidence" value="ECO:0007669"/>
    <property type="project" value="TreeGrafter"/>
</dbReference>
<dbReference type="PANTHER" id="PTHR11079:SF161">
    <property type="entry name" value="CMP_DCMP-TYPE DEAMINASE DOMAIN-CONTAINING PROTEIN"/>
    <property type="match status" value="1"/>
</dbReference>
<gene>
    <name evidence="6" type="ORF">FNB15_09515</name>
</gene>
<dbReference type="KEGG" id="fer:FNB15_09515"/>
<evidence type="ECO:0000256" key="4">
    <source>
        <dbReference type="ARBA" id="ARBA00022833"/>
    </source>
</evidence>
<dbReference type="EMBL" id="CP041636">
    <property type="protein sequence ID" value="QDO97488.1"/>
    <property type="molecule type" value="Genomic_DNA"/>
</dbReference>
<evidence type="ECO:0000256" key="1">
    <source>
        <dbReference type="ARBA" id="ARBA00006576"/>
    </source>
</evidence>
<accession>A0A516H140</accession>
<dbReference type="SUPFAM" id="SSF53927">
    <property type="entry name" value="Cytidine deaminase-like"/>
    <property type="match status" value="1"/>
</dbReference>
<sequence length="157" mass="17650">MSDHETFMRQAIALSRIHMSANAGGPFGAVIVAEGKVVGEGWNKVTSTNDPTAHAEVVAIRDACTRLARFDLRGCVLYTSCEPCPMCLSATYWARIDKVYYANEQADAAAINFDDAFLYRQLALPRERRSLVCEQILRDEALEVFREWNVKPDKTPY</sequence>
<evidence type="ECO:0000256" key="3">
    <source>
        <dbReference type="ARBA" id="ARBA00022801"/>
    </source>
</evidence>
<dbReference type="Gene3D" id="3.40.140.10">
    <property type="entry name" value="Cytidine Deaminase, domain 2"/>
    <property type="match status" value="1"/>
</dbReference>
<dbReference type="PROSITE" id="PS51747">
    <property type="entry name" value="CYT_DCMP_DEAMINASES_2"/>
    <property type="match status" value="1"/>
</dbReference>
<dbReference type="OrthoDB" id="9802676at2"/>
<proteinExistence type="inferred from homology"/>
<dbReference type="FunFam" id="3.40.140.10:FF:000011">
    <property type="entry name" value="tRNA-specific adenosine deaminase"/>
    <property type="match status" value="1"/>
</dbReference>
<dbReference type="GO" id="GO:0046872">
    <property type="term" value="F:metal ion binding"/>
    <property type="evidence" value="ECO:0007669"/>
    <property type="project" value="UniProtKB-KW"/>
</dbReference>
<keyword evidence="2" id="KW-0479">Metal-binding</keyword>
<comment type="similarity">
    <text evidence="1">Belongs to the cytidine and deoxycytidylate deaminase family.</text>
</comment>
<dbReference type="CDD" id="cd01285">
    <property type="entry name" value="nucleoside_deaminase"/>
    <property type="match status" value="1"/>
</dbReference>
<evidence type="ECO:0000256" key="2">
    <source>
        <dbReference type="ARBA" id="ARBA00022723"/>
    </source>
</evidence>
<feature type="domain" description="CMP/dCMP-type deaminase" evidence="5">
    <location>
        <begin position="2"/>
        <end position="131"/>
    </location>
</feature>
<dbReference type="InterPro" id="IPR002125">
    <property type="entry name" value="CMP_dCMP_dom"/>
</dbReference>
<evidence type="ECO:0000259" key="5">
    <source>
        <dbReference type="PROSITE" id="PS51747"/>
    </source>
</evidence>
<dbReference type="InterPro" id="IPR016193">
    <property type="entry name" value="Cytidine_deaminase-like"/>
</dbReference>
<keyword evidence="3" id="KW-0378">Hydrolase</keyword>